<dbReference type="AlphaFoldDB" id="A0A261VY40"/>
<dbReference type="RefSeq" id="WP_094805734.1">
    <property type="nucleotide sequence ID" value="NZ_NEVT01000003.1"/>
</dbReference>
<accession>A0A261VY40</accession>
<dbReference type="SUPFAM" id="SSF54909">
    <property type="entry name" value="Dimeric alpha+beta barrel"/>
    <property type="match status" value="1"/>
</dbReference>
<organism evidence="1 2">
    <name type="scientific">Bordetella genomosp. 2</name>
    <dbReference type="NCBI Taxonomy" id="1983456"/>
    <lineage>
        <taxon>Bacteria</taxon>
        <taxon>Pseudomonadati</taxon>
        <taxon>Pseudomonadota</taxon>
        <taxon>Betaproteobacteria</taxon>
        <taxon>Burkholderiales</taxon>
        <taxon>Alcaligenaceae</taxon>
        <taxon>Bordetella</taxon>
    </lineage>
</organism>
<evidence type="ECO:0008006" key="3">
    <source>
        <dbReference type="Google" id="ProtNLM"/>
    </source>
</evidence>
<dbReference type="Proteomes" id="UP000215633">
    <property type="component" value="Unassembled WGS sequence"/>
</dbReference>
<dbReference type="Gene3D" id="3.30.70.100">
    <property type="match status" value="1"/>
</dbReference>
<evidence type="ECO:0000313" key="1">
    <source>
        <dbReference type="EMBL" id="OZI79018.1"/>
    </source>
</evidence>
<name>A0A261VY40_9BORD</name>
<dbReference type="InterPro" id="IPR011008">
    <property type="entry name" value="Dimeric_a/b-barrel"/>
</dbReference>
<keyword evidence="2" id="KW-1185">Reference proteome</keyword>
<dbReference type="EMBL" id="NEVT01000003">
    <property type="protein sequence ID" value="OZI79018.1"/>
    <property type="molecule type" value="Genomic_DNA"/>
</dbReference>
<sequence>MHHLLIKIPQAAASRAELHAALAGVDPARLALYHAADHAETYAMLAAPADPAPLLAALRASYPGTEAVALDLTTDLAGQAAGQSAPWFYVVETDIKPAAEADFDRWYETEHLPGLAAVPGTVRARRYLARAGSPRYYACYELASRATFGSPAWLAVRATDWSSRVRPNFINTKRTMFRLVPPNREA</sequence>
<gene>
    <name evidence="1" type="ORF">CAL24_03500</name>
</gene>
<reference evidence="2" key="1">
    <citation type="submission" date="2017-05" db="EMBL/GenBank/DDBJ databases">
        <title>Complete and WGS of Bordetella genogroups.</title>
        <authorList>
            <person name="Spilker T."/>
            <person name="Lipuma J."/>
        </authorList>
    </citation>
    <scope>NUCLEOTIDE SEQUENCE [LARGE SCALE GENOMIC DNA]</scope>
    <source>
        <strain evidence="2">AU8256</strain>
    </source>
</reference>
<protein>
    <recommendedName>
        <fullName evidence="3">EthD domain-containing protein</fullName>
    </recommendedName>
</protein>
<proteinExistence type="predicted"/>
<comment type="caution">
    <text evidence="1">The sequence shown here is derived from an EMBL/GenBank/DDBJ whole genome shotgun (WGS) entry which is preliminary data.</text>
</comment>
<evidence type="ECO:0000313" key="2">
    <source>
        <dbReference type="Proteomes" id="UP000215633"/>
    </source>
</evidence>